<dbReference type="RefSeq" id="WP_062392799.1">
    <property type="nucleotide sequence ID" value="NZ_CP011853.1"/>
</dbReference>
<reference evidence="2" key="1">
    <citation type="submission" date="2015-06" db="EMBL/GenBank/DDBJ databases">
        <title>Complete genome sequence and metabolic analysis of phthalate degradation pathway in Gordonia sp. QH-11.</title>
        <authorList>
            <person name="Jin D."/>
            <person name="Kong X."/>
            <person name="Bai Z."/>
        </authorList>
    </citation>
    <scope>NUCLEOTIDE SEQUENCE [LARGE SCALE GENOMIC DNA]</scope>
    <source>
        <strain evidence="2">QH-11</strain>
    </source>
</reference>
<dbReference type="OrthoDB" id="537501at2"/>
<evidence type="ECO:0008006" key="3">
    <source>
        <dbReference type="Google" id="ProtNLM"/>
    </source>
</evidence>
<accession>A0A0N9N3B6</accession>
<evidence type="ECO:0000313" key="1">
    <source>
        <dbReference type="EMBL" id="ALG84805.1"/>
    </source>
</evidence>
<keyword evidence="2" id="KW-1185">Reference proteome</keyword>
<dbReference type="STRING" id="1136941.ACH46_10205"/>
<gene>
    <name evidence="1" type="ORF">ACH46_10205</name>
</gene>
<dbReference type="PATRIC" id="fig|1136941.3.peg.2072"/>
<protein>
    <recommendedName>
        <fullName evidence="3">Lycopene cyclase</fullName>
    </recommendedName>
</protein>
<reference evidence="1 2" key="2">
    <citation type="journal article" date="2017" name="Int. J. Syst. Evol. Microbiol.">
        <title>Gordonia phthalatica sp. nov., a di-n-butyl phthalate-degrading bacterium isolated from activated sludge.</title>
        <authorList>
            <person name="Jin D."/>
            <person name="Kong X."/>
            <person name="Jia M."/>
            <person name="Yu X."/>
            <person name="Wang X."/>
            <person name="Zhuang X."/>
            <person name="Deng Y."/>
            <person name="Bai Z."/>
        </authorList>
    </citation>
    <scope>NUCLEOTIDE SEQUENCE [LARGE SCALE GENOMIC DNA]</scope>
    <source>
        <strain evidence="1 2">QH-11</strain>
    </source>
</reference>
<dbReference type="SUPFAM" id="SSF51905">
    <property type="entry name" value="FAD/NAD(P)-binding domain"/>
    <property type="match status" value="1"/>
</dbReference>
<dbReference type="PANTHER" id="PTHR39757">
    <property type="match status" value="1"/>
</dbReference>
<evidence type="ECO:0000313" key="2">
    <source>
        <dbReference type="Proteomes" id="UP000063789"/>
    </source>
</evidence>
<proteinExistence type="predicted"/>
<dbReference type="Gene3D" id="3.50.50.60">
    <property type="entry name" value="FAD/NAD(P)-binding domain"/>
    <property type="match status" value="1"/>
</dbReference>
<dbReference type="AlphaFoldDB" id="A0A0N9N3B6"/>
<name>A0A0N9N3B6_9ACTN</name>
<sequence length="381" mass="40947">MPPREPVDLIVVGAGPAGRALAHRAERTGLRVTLVDPAPDRPWSATYGLYADDAPDWLDPEVVSTRSESFAVYTPHRRVIERGYLVLDAEALRQSMPVSDVVARAATGLGRRSVTLDDGTVLTAREVVDARGTGEPADAPVPRQTAFGVFDASAATEPEQTETVLMDWRAAGISALRPASFNYRIPTGRGWLTQETCLAGAPPIPVAELRRRLRLRTGEASGDAPVEVVDFPLYGAPRPWRADGPLAFGAAGGLMNPATGYSVAQSLGAVDGLVDALREGRDLRAHLWPRCARAVHLLRMLGLAVLLSLDAAQLVEFFDAFFRLSADRQRAYLSSRSDLGGLLVTMAAVFVRCPPRLMATVAAASLRTVPRLVRSGEIRAV</sequence>
<dbReference type="EMBL" id="CP011853">
    <property type="protein sequence ID" value="ALG84805.1"/>
    <property type="molecule type" value="Genomic_DNA"/>
</dbReference>
<dbReference type="Proteomes" id="UP000063789">
    <property type="component" value="Chromosome"/>
</dbReference>
<organism evidence="1 2">
    <name type="scientific">Gordonia phthalatica</name>
    <dbReference type="NCBI Taxonomy" id="1136941"/>
    <lineage>
        <taxon>Bacteria</taxon>
        <taxon>Bacillati</taxon>
        <taxon>Actinomycetota</taxon>
        <taxon>Actinomycetes</taxon>
        <taxon>Mycobacteriales</taxon>
        <taxon>Gordoniaceae</taxon>
        <taxon>Gordonia</taxon>
    </lineage>
</organism>
<dbReference type="KEGG" id="goq:ACH46_10205"/>
<dbReference type="Pfam" id="PF05834">
    <property type="entry name" value="Lycopene_cycl"/>
    <property type="match status" value="1"/>
</dbReference>
<dbReference type="InterPro" id="IPR036188">
    <property type="entry name" value="FAD/NAD-bd_sf"/>
</dbReference>
<dbReference type="PANTHER" id="PTHR39757:SF5">
    <property type="entry name" value="OS02G0190600 PROTEIN"/>
    <property type="match status" value="1"/>
</dbReference>